<protein>
    <submittedName>
        <fullName evidence="1">Uncharacterized protein</fullName>
    </submittedName>
</protein>
<sequence length="48" mass="5062">MSLAEFLLAGREYARIMDPGGAPTTAAPSDDAFDEMLARARETGFLAG</sequence>
<reference evidence="1 2" key="1">
    <citation type="submission" date="2023-07" db="EMBL/GenBank/DDBJ databases">
        <title>Sorghum-associated microbial communities from plants grown in Nebraska, USA.</title>
        <authorList>
            <person name="Schachtman D."/>
        </authorList>
    </citation>
    <scope>NUCLEOTIDE SEQUENCE [LARGE SCALE GENOMIC DNA]</scope>
    <source>
        <strain evidence="1 2">584</strain>
    </source>
</reference>
<dbReference type="Proteomes" id="UP001262410">
    <property type="component" value="Unassembled WGS sequence"/>
</dbReference>
<comment type="caution">
    <text evidence="1">The sequence shown here is derived from an EMBL/GenBank/DDBJ whole genome shotgun (WGS) entry which is preliminary data.</text>
</comment>
<accession>A0ABU1JPR2</accession>
<keyword evidence="2" id="KW-1185">Reference proteome</keyword>
<gene>
    <name evidence="1" type="ORF">E9232_002515</name>
</gene>
<proteinExistence type="predicted"/>
<organism evidence="1 2">
    <name type="scientific">Inquilinus ginsengisoli</name>
    <dbReference type="NCBI Taxonomy" id="363840"/>
    <lineage>
        <taxon>Bacteria</taxon>
        <taxon>Pseudomonadati</taxon>
        <taxon>Pseudomonadota</taxon>
        <taxon>Alphaproteobacteria</taxon>
        <taxon>Rhodospirillales</taxon>
        <taxon>Rhodospirillaceae</taxon>
        <taxon>Inquilinus</taxon>
    </lineage>
</organism>
<evidence type="ECO:0000313" key="2">
    <source>
        <dbReference type="Proteomes" id="UP001262410"/>
    </source>
</evidence>
<dbReference type="EMBL" id="JAVDPW010000004">
    <property type="protein sequence ID" value="MDR6289994.1"/>
    <property type="molecule type" value="Genomic_DNA"/>
</dbReference>
<evidence type="ECO:0000313" key="1">
    <source>
        <dbReference type="EMBL" id="MDR6289994.1"/>
    </source>
</evidence>
<dbReference type="RefSeq" id="WP_309794387.1">
    <property type="nucleotide sequence ID" value="NZ_JAVDPW010000004.1"/>
</dbReference>
<name>A0ABU1JPR2_9PROT</name>